<dbReference type="InterPro" id="IPR017941">
    <property type="entry name" value="Rieske_2Fe-2S"/>
</dbReference>
<evidence type="ECO:0000313" key="9">
    <source>
        <dbReference type="Proteomes" id="UP000001977"/>
    </source>
</evidence>
<dbReference type="GO" id="GO:0051537">
    <property type="term" value="F:2 iron, 2 sulfur cluster binding"/>
    <property type="evidence" value="ECO:0007669"/>
    <property type="project" value="UniProtKB-KW"/>
</dbReference>
<dbReference type="KEGG" id="bav:BAV1581"/>
<evidence type="ECO:0000256" key="2">
    <source>
        <dbReference type="ARBA" id="ARBA00022723"/>
    </source>
</evidence>
<gene>
    <name evidence="8" type="ordered locus">BAV1581</name>
</gene>
<keyword evidence="2" id="KW-0479">Metal-binding</keyword>
<evidence type="ECO:0000259" key="7">
    <source>
        <dbReference type="PROSITE" id="PS51296"/>
    </source>
</evidence>
<dbReference type="Gene3D" id="2.102.10.10">
    <property type="entry name" value="Rieske [2Fe-2S] iron-sulphur domain"/>
    <property type="match status" value="1"/>
</dbReference>
<dbReference type="HOGENOM" id="CLU_055690_5_2_4"/>
<protein>
    <submittedName>
        <fullName evidence="8">Dioxygenase system, ferredoxin component</fullName>
    </submittedName>
</protein>
<organism evidence="8 9">
    <name type="scientific">Bordetella avium (strain 197N)</name>
    <dbReference type="NCBI Taxonomy" id="360910"/>
    <lineage>
        <taxon>Bacteria</taxon>
        <taxon>Pseudomonadati</taxon>
        <taxon>Pseudomonadota</taxon>
        <taxon>Betaproteobacteria</taxon>
        <taxon>Burkholderiales</taxon>
        <taxon>Alcaligenaceae</taxon>
        <taxon>Bordetella</taxon>
    </lineage>
</organism>
<dbReference type="SUPFAM" id="SSF50022">
    <property type="entry name" value="ISP domain"/>
    <property type="match status" value="1"/>
</dbReference>
<dbReference type="PROSITE" id="PS51296">
    <property type="entry name" value="RIESKE"/>
    <property type="match status" value="1"/>
</dbReference>
<comment type="similarity">
    <text evidence="6">Belongs to the bacterial ring-hydroxylating dioxygenase ferredoxin component family.</text>
</comment>
<dbReference type="AlphaFoldDB" id="Q2L1S5"/>
<dbReference type="CDD" id="cd03528">
    <property type="entry name" value="Rieske_RO_ferredoxin"/>
    <property type="match status" value="1"/>
</dbReference>
<evidence type="ECO:0000256" key="1">
    <source>
        <dbReference type="ARBA" id="ARBA00022714"/>
    </source>
</evidence>
<dbReference type="PANTHER" id="PTHR21496:SF0">
    <property type="entry name" value="RIESKE DOMAIN-CONTAINING PROTEIN"/>
    <property type="match status" value="1"/>
</dbReference>
<dbReference type="OrthoDB" id="9800167at2"/>
<evidence type="ECO:0000313" key="8">
    <source>
        <dbReference type="EMBL" id="CAJ49191.1"/>
    </source>
</evidence>
<keyword evidence="8" id="KW-0560">Oxidoreductase</keyword>
<keyword evidence="1" id="KW-0001">2Fe-2S</keyword>
<dbReference type="GO" id="GO:0051213">
    <property type="term" value="F:dioxygenase activity"/>
    <property type="evidence" value="ECO:0007669"/>
    <property type="project" value="UniProtKB-KW"/>
</dbReference>
<dbReference type="InterPro" id="IPR036922">
    <property type="entry name" value="Rieske_2Fe-2S_sf"/>
</dbReference>
<sequence length="102" mass="11137">MTWKTIANINDIGEDEALAFEHDGAKLALFKSADAFHVTDNICTHQYALLSEGYIEDGCVECPLHQGTFDLVSGEAKCAPATQPIRVYPVRTQGDEVQADLP</sequence>
<dbReference type="Pfam" id="PF00355">
    <property type="entry name" value="Rieske"/>
    <property type="match status" value="1"/>
</dbReference>
<keyword evidence="3" id="KW-0408">Iron</keyword>
<proteinExistence type="inferred from homology"/>
<keyword evidence="9" id="KW-1185">Reference proteome</keyword>
<evidence type="ECO:0000256" key="5">
    <source>
        <dbReference type="ARBA" id="ARBA00034078"/>
    </source>
</evidence>
<keyword evidence="8" id="KW-0223">Dioxygenase</keyword>
<dbReference type="Proteomes" id="UP000001977">
    <property type="component" value="Chromosome"/>
</dbReference>
<dbReference type="eggNOG" id="COG2146">
    <property type="taxonomic scope" value="Bacteria"/>
</dbReference>
<dbReference type="GeneID" id="92935358"/>
<feature type="domain" description="Rieske" evidence="7">
    <location>
        <begin position="4"/>
        <end position="99"/>
    </location>
</feature>
<name>Q2L1S5_BORA1</name>
<dbReference type="STRING" id="360910.BAV1581"/>
<dbReference type="EMBL" id="AM167904">
    <property type="protein sequence ID" value="CAJ49191.1"/>
    <property type="molecule type" value="Genomic_DNA"/>
</dbReference>
<accession>Q2L1S5</accession>
<dbReference type="GO" id="GO:0046872">
    <property type="term" value="F:metal ion binding"/>
    <property type="evidence" value="ECO:0007669"/>
    <property type="project" value="UniProtKB-KW"/>
</dbReference>
<dbReference type="PANTHER" id="PTHR21496">
    <property type="entry name" value="FERREDOXIN-RELATED"/>
    <property type="match status" value="1"/>
</dbReference>
<evidence type="ECO:0000256" key="4">
    <source>
        <dbReference type="ARBA" id="ARBA00023014"/>
    </source>
</evidence>
<keyword evidence="4" id="KW-0411">Iron-sulfur</keyword>
<comment type="cofactor">
    <cofactor evidence="5">
        <name>[2Fe-2S] cluster</name>
        <dbReference type="ChEBI" id="CHEBI:190135"/>
    </cofactor>
</comment>
<reference evidence="8 9" key="1">
    <citation type="journal article" date="2006" name="J. Bacteriol.">
        <title>Comparison of the genome sequence of the poultry pathogen Bordetella avium with those of B. bronchiseptica, B. pertussis, and B. parapertussis reveals extensive diversity in surface structures associated with host interaction.</title>
        <authorList>
            <person name="Sebaihia M."/>
            <person name="Preston A."/>
            <person name="Maskell D.J."/>
            <person name="Kuzmiak H."/>
            <person name="Connell T.D."/>
            <person name="King N.D."/>
            <person name="Orndorff P.E."/>
            <person name="Miyamoto D.M."/>
            <person name="Thomson N.R."/>
            <person name="Harris D."/>
            <person name="Goble A."/>
            <person name="Lord A."/>
            <person name="Murphy L."/>
            <person name="Quail M.A."/>
            <person name="Rutter S."/>
            <person name="Squares R."/>
            <person name="Squares S."/>
            <person name="Woodward J."/>
            <person name="Parkhill J."/>
            <person name="Temple L.M."/>
        </authorList>
    </citation>
    <scope>NUCLEOTIDE SEQUENCE [LARGE SCALE GENOMIC DNA]</scope>
    <source>
        <strain evidence="8 9">197N</strain>
    </source>
</reference>
<evidence type="ECO:0000256" key="3">
    <source>
        <dbReference type="ARBA" id="ARBA00023004"/>
    </source>
</evidence>
<evidence type="ECO:0000256" key="6">
    <source>
        <dbReference type="ARBA" id="ARBA00038001"/>
    </source>
</evidence>
<dbReference type="RefSeq" id="WP_012417253.1">
    <property type="nucleotide sequence ID" value="NC_010645.1"/>
</dbReference>